<dbReference type="PANTHER" id="PTHR46987:SF7">
    <property type="entry name" value="TNFR-CYS DOMAIN-CONTAINING PROTEIN"/>
    <property type="match status" value="1"/>
</dbReference>
<dbReference type="InParanoid" id="A0A1S3HCX8"/>
<feature type="domain" description="R-spondin Fu-CRD" evidence="7">
    <location>
        <begin position="33"/>
        <end position="99"/>
    </location>
</feature>
<reference evidence="9" key="1">
    <citation type="submission" date="2025-08" db="UniProtKB">
        <authorList>
            <consortium name="RefSeq"/>
        </authorList>
    </citation>
    <scope>IDENTIFICATION</scope>
    <source>
        <tissue evidence="9">Gonads</tissue>
    </source>
</reference>
<dbReference type="PANTHER" id="PTHR46987">
    <property type="entry name" value="NEUROHYPOPHYSIAL HORMONES, N-TERMINAL DOMAIN CONTAINING PROTEIN"/>
    <property type="match status" value="1"/>
</dbReference>
<dbReference type="Gene3D" id="2.10.220.10">
    <property type="entry name" value="Hormone Receptor, Insulin-like Growth Factor Receptor 1, Chain A, domain 2"/>
    <property type="match status" value="3"/>
</dbReference>
<dbReference type="SMART" id="SM00261">
    <property type="entry name" value="FU"/>
    <property type="match status" value="4"/>
</dbReference>
<dbReference type="InterPro" id="IPR043601">
    <property type="entry name" value="Rspo_Fu-CRD_dom"/>
</dbReference>
<dbReference type="RefSeq" id="XP_013383381.1">
    <property type="nucleotide sequence ID" value="XM_013527927.1"/>
</dbReference>
<keyword evidence="4" id="KW-1015">Disulfide bond</keyword>
<evidence type="ECO:0000256" key="2">
    <source>
        <dbReference type="ARBA" id="ARBA00022525"/>
    </source>
</evidence>
<evidence type="ECO:0000313" key="9">
    <source>
        <dbReference type="RefSeq" id="XP_013383381.1"/>
    </source>
</evidence>
<gene>
    <name evidence="9" type="primary">LOC106153826</name>
</gene>
<keyword evidence="2" id="KW-0964">Secreted</keyword>
<feature type="chain" id="PRO_5010230046" evidence="6">
    <location>
        <begin position="23"/>
        <end position="260"/>
    </location>
</feature>
<evidence type="ECO:0000256" key="4">
    <source>
        <dbReference type="ARBA" id="ARBA00023157"/>
    </source>
</evidence>
<dbReference type="InterPro" id="IPR009030">
    <property type="entry name" value="Growth_fac_rcpt_cys_sf"/>
</dbReference>
<dbReference type="GO" id="GO:0005576">
    <property type="term" value="C:extracellular region"/>
    <property type="evidence" value="ECO:0007669"/>
    <property type="project" value="UniProtKB-SubCell"/>
</dbReference>
<keyword evidence="5" id="KW-0325">Glycoprotein</keyword>
<dbReference type="OrthoDB" id="300641at2759"/>
<dbReference type="Proteomes" id="UP000085678">
    <property type="component" value="Unplaced"/>
</dbReference>
<evidence type="ECO:0000313" key="8">
    <source>
        <dbReference type="Proteomes" id="UP000085678"/>
    </source>
</evidence>
<evidence type="ECO:0000256" key="5">
    <source>
        <dbReference type="ARBA" id="ARBA00023180"/>
    </source>
</evidence>
<name>A0A1S3HCX8_LINAN</name>
<dbReference type="InterPro" id="IPR006212">
    <property type="entry name" value="Furin_repeat"/>
</dbReference>
<organism evidence="8 9">
    <name type="scientific">Lingula anatina</name>
    <name type="common">Brachiopod</name>
    <name type="synonym">Lingula unguis</name>
    <dbReference type="NCBI Taxonomy" id="7574"/>
    <lineage>
        <taxon>Eukaryota</taxon>
        <taxon>Metazoa</taxon>
        <taxon>Spiralia</taxon>
        <taxon>Lophotrochozoa</taxon>
        <taxon>Brachiopoda</taxon>
        <taxon>Linguliformea</taxon>
        <taxon>Lingulata</taxon>
        <taxon>Lingulida</taxon>
        <taxon>Linguloidea</taxon>
        <taxon>Lingulidae</taxon>
        <taxon>Lingula</taxon>
    </lineage>
</organism>
<sequence>MKATTAAITVVLLCFAIARASGYFMPSRCPYGCSSCSYSRCFRCSSGFFLHKTACLSQCPSGYFGLSAYGISICAECRVSGCRTCTTRDNCLECSSGYLDTTSSSPMCSYTCPKGTYKSSTFGGKRCIACSTPNCAQCYSSTSCSECKPAFYKYYPSVLAEVQCVSECPVGYTVDFSYGSRSCTKCGVEGCTRCYSSSARDKCFGCEPGKFVLEQTSCVSRCPEGYEEKPLSGEMYCSKIPTTTIPTPAAPSSATTEEQA</sequence>
<keyword evidence="3 6" id="KW-0732">Signal</keyword>
<dbReference type="AlphaFoldDB" id="A0A1S3HCX8"/>
<dbReference type="Pfam" id="PF15913">
    <property type="entry name" value="Furin-like_2"/>
    <property type="match status" value="1"/>
</dbReference>
<evidence type="ECO:0000256" key="1">
    <source>
        <dbReference type="ARBA" id="ARBA00004613"/>
    </source>
</evidence>
<protein>
    <submittedName>
        <fullName evidence="9">Proprotein convertase subtilisin/kexin type 5</fullName>
    </submittedName>
</protein>
<feature type="signal peptide" evidence="6">
    <location>
        <begin position="1"/>
        <end position="22"/>
    </location>
</feature>
<dbReference type="SUPFAM" id="SSF57184">
    <property type="entry name" value="Growth factor receptor domain"/>
    <property type="match status" value="1"/>
</dbReference>
<evidence type="ECO:0000256" key="3">
    <source>
        <dbReference type="ARBA" id="ARBA00022729"/>
    </source>
</evidence>
<dbReference type="KEGG" id="lak:106153826"/>
<evidence type="ECO:0000256" key="6">
    <source>
        <dbReference type="SAM" id="SignalP"/>
    </source>
</evidence>
<proteinExistence type="predicted"/>
<dbReference type="InterPro" id="IPR051514">
    <property type="entry name" value="R-spondin"/>
</dbReference>
<evidence type="ECO:0000259" key="7">
    <source>
        <dbReference type="Pfam" id="PF15913"/>
    </source>
</evidence>
<dbReference type="GeneID" id="106153826"/>
<keyword evidence="8" id="KW-1185">Reference proteome</keyword>
<accession>A0A1S3HCX8</accession>
<comment type="subcellular location">
    <subcellularLocation>
        <location evidence="1">Secreted</location>
    </subcellularLocation>
</comment>
<dbReference type="STRING" id="7574.A0A1S3HCX8"/>